<sequence>MSQFQYQPLDPSKNEFRLLYPVGQAQHAWPIIAHRWHNVVVGPDLTMEFELRAVSLDNKPNYTALSYVWGDASAVASKKIVVNNFAFPITKNLEIALQHLQYHDIQPAVWIDAICIDQSNYDEKDDQVPRMSRIYSNARNVLIWLGPGTKDNRYIHMILYEWVLLSGNSTSTFADHYQLSSDVHSDGPCEPLKAFVTAIETVRDFTHEVLPDLDTIAHWWQHSVLASGWWSRTWTIQEFVLAKECQFLIGPYWIGQDELSLISILFDCIRLVSSSTLSGEVGRSLDVEGNVRLSNGTTLRAGRGTVAHDVKYNLAQWKSPKFFDILMMVYCSPKHQISCSNARDRVFALRSLAEDDYKSLGIQTHYRKEPWEVYMDVAHRTIASGQLDILSLCHEQNYLRLANYSQFKDPHRTQNILPSWAVDWSQELTEPHVWFNNSRNSLFSASGETIASVSFRKHKMLEEQQSSCSITLTGFLVDVIYQVGRTECVTLPRDVGIDMLSSLSEEIEAMCKISQGFGHDIYTPAQCREAVWRVPIWDHERVDINAWRRATSLSKSRYDTALHLVRSNEQYRKLDEIPPKESKHGALRNFWNGILYRRCWVKIHYHMAKYFSWSGNLAFRTKYWLGAILLIIFRCPWVHSIQEGLLGKTADFLAYYLSTMTDGYRSRLILTHRGYIGLAPSTIKPGDAVYIFFGSRVPHVLRRRDAGQPGYTLVGDAFIYGAMDGELVSSDREQVDVEIF</sequence>
<evidence type="ECO:0000313" key="2">
    <source>
        <dbReference type="EMBL" id="KAH7091665.1"/>
    </source>
</evidence>
<dbReference type="InterPro" id="IPR052895">
    <property type="entry name" value="HetReg/Transcr_Mod"/>
</dbReference>
<evidence type="ECO:0000313" key="3">
    <source>
        <dbReference type="Proteomes" id="UP000813461"/>
    </source>
</evidence>
<name>A0A8K0RFT7_9PLEO</name>
<comment type="caution">
    <text evidence="2">The sequence shown here is derived from an EMBL/GenBank/DDBJ whole genome shotgun (WGS) entry which is preliminary data.</text>
</comment>
<dbReference type="Proteomes" id="UP000813461">
    <property type="component" value="Unassembled WGS sequence"/>
</dbReference>
<gene>
    <name evidence="2" type="ORF">FB567DRAFT_519169</name>
</gene>
<keyword evidence="3" id="KW-1185">Reference proteome</keyword>
<dbReference type="PANTHER" id="PTHR24148:SF64">
    <property type="entry name" value="HETEROKARYON INCOMPATIBILITY DOMAIN-CONTAINING PROTEIN"/>
    <property type="match status" value="1"/>
</dbReference>
<dbReference type="Pfam" id="PF26639">
    <property type="entry name" value="Het-6_barrel"/>
    <property type="match status" value="1"/>
</dbReference>
<dbReference type="PANTHER" id="PTHR24148">
    <property type="entry name" value="ANKYRIN REPEAT DOMAIN-CONTAINING PROTEIN 39 HOMOLOG-RELATED"/>
    <property type="match status" value="1"/>
</dbReference>
<dbReference type="Pfam" id="PF06985">
    <property type="entry name" value="HET"/>
    <property type="match status" value="1"/>
</dbReference>
<dbReference type="OrthoDB" id="2157530at2759"/>
<proteinExistence type="predicted"/>
<accession>A0A8K0RFT7</accession>
<reference evidence="2" key="1">
    <citation type="journal article" date="2021" name="Nat. Commun.">
        <title>Genetic determinants of endophytism in the Arabidopsis root mycobiome.</title>
        <authorList>
            <person name="Mesny F."/>
            <person name="Miyauchi S."/>
            <person name="Thiergart T."/>
            <person name="Pickel B."/>
            <person name="Atanasova L."/>
            <person name="Karlsson M."/>
            <person name="Huettel B."/>
            <person name="Barry K.W."/>
            <person name="Haridas S."/>
            <person name="Chen C."/>
            <person name="Bauer D."/>
            <person name="Andreopoulos W."/>
            <person name="Pangilinan J."/>
            <person name="LaButti K."/>
            <person name="Riley R."/>
            <person name="Lipzen A."/>
            <person name="Clum A."/>
            <person name="Drula E."/>
            <person name="Henrissat B."/>
            <person name="Kohler A."/>
            <person name="Grigoriev I.V."/>
            <person name="Martin F.M."/>
            <person name="Hacquard S."/>
        </authorList>
    </citation>
    <scope>NUCLEOTIDE SEQUENCE</scope>
    <source>
        <strain evidence="2">MPI-SDFR-AT-0120</strain>
    </source>
</reference>
<feature type="domain" description="Heterokaryon incompatibility" evidence="1">
    <location>
        <begin position="62"/>
        <end position="238"/>
    </location>
</feature>
<dbReference type="EMBL" id="JAGMVJ010000004">
    <property type="protein sequence ID" value="KAH7091665.1"/>
    <property type="molecule type" value="Genomic_DNA"/>
</dbReference>
<dbReference type="AlphaFoldDB" id="A0A8K0RFT7"/>
<evidence type="ECO:0000259" key="1">
    <source>
        <dbReference type="Pfam" id="PF06985"/>
    </source>
</evidence>
<organism evidence="2 3">
    <name type="scientific">Paraphoma chrysanthemicola</name>
    <dbReference type="NCBI Taxonomy" id="798071"/>
    <lineage>
        <taxon>Eukaryota</taxon>
        <taxon>Fungi</taxon>
        <taxon>Dikarya</taxon>
        <taxon>Ascomycota</taxon>
        <taxon>Pezizomycotina</taxon>
        <taxon>Dothideomycetes</taxon>
        <taxon>Pleosporomycetidae</taxon>
        <taxon>Pleosporales</taxon>
        <taxon>Pleosporineae</taxon>
        <taxon>Phaeosphaeriaceae</taxon>
        <taxon>Paraphoma</taxon>
    </lineage>
</organism>
<dbReference type="InterPro" id="IPR010730">
    <property type="entry name" value="HET"/>
</dbReference>
<protein>
    <submittedName>
        <fullName evidence="2">Heterokaryon incompatibility protein-domain-containing protein</fullName>
    </submittedName>
</protein>